<dbReference type="PANTHER" id="PTHR43580:SF2">
    <property type="entry name" value="CYTOKINE-LIKE NUCLEAR FACTOR N-PAC"/>
    <property type="match status" value="1"/>
</dbReference>
<feature type="compositionally biased region" description="Basic and acidic residues" evidence="1">
    <location>
        <begin position="169"/>
        <end position="178"/>
    </location>
</feature>
<dbReference type="Pfam" id="PF03446">
    <property type="entry name" value="NAD_binding_2"/>
    <property type="match status" value="1"/>
</dbReference>
<dbReference type="AlphaFoldDB" id="A0ABD0XTD6"/>
<reference evidence="3 4" key="1">
    <citation type="submission" date="2024-07" db="EMBL/GenBank/DDBJ databases">
        <title>Chromosome-level genome assembly of the water stick insect Ranatra chinensis (Heteroptera: Nepidae).</title>
        <authorList>
            <person name="Liu X."/>
        </authorList>
    </citation>
    <scope>NUCLEOTIDE SEQUENCE [LARGE SCALE GENOMIC DNA]</scope>
    <source>
        <strain evidence="3">Cailab_2021Rc</strain>
        <tissue evidence="3">Muscle</tissue>
    </source>
</reference>
<protein>
    <recommendedName>
        <fullName evidence="2">6-phosphogluconate dehydrogenase NADP-binding domain-containing protein</fullName>
    </recommendedName>
</protein>
<organism evidence="3 4">
    <name type="scientific">Ranatra chinensis</name>
    <dbReference type="NCBI Taxonomy" id="642074"/>
    <lineage>
        <taxon>Eukaryota</taxon>
        <taxon>Metazoa</taxon>
        <taxon>Ecdysozoa</taxon>
        <taxon>Arthropoda</taxon>
        <taxon>Hexapoda</taxon>
        <taxon>Insecta</taxon>
        <taxon>Pterygota</taxon>
        <taxon>Neoptera</taxon>
        <taxon>Paraneoptera</taxon>
        <taxon>Hemiptera</taxon>
        <taxon>Heteroptera</taxon>
        <taxon>Panheteroptera</taxon>
        <taxon>Nepomorpha</taxon>
        <taxon>Nepidae</taxon>
        <taxon>Ranatrinae</taxon>
        <taxon>Ranatra</taxon>
    </lineage>
</organism>
<accession>A0ABD0XTD6</accession>
<evidence type="ECO:0000313" key="4">
    <source>
        <dbReference type="Proteomes" id="UP001558652"/>
    </source>
</evidence>
<name>A0ABD0XTD6_9HEMI</name>
<feature type="compositionally biased region" description="Low complexity" evidence="1">
    <location>
        <begin position="179"/>
        <end position="207"/>
    </location>
</feature>
<proteinExistence type="predicted"/>
<evidence type="ECO:0000256" key="1">
    <source>
        <dbReference type="SAM" id="MobiDB-lite"/>
    </source>
</evidence>
<gene>
    <name evidence="3" type="ORF">AAG570_007967</name>
</gene>
<dbReference type="InterPro" id="IPR036291">
    <property type="entry name" value="NAD(P)-bd_dom_sf"/>
</dbReference>
<dbReference type="PANTHER" id="PTHR43580">
    <property type="entry name" value="OXIDOREDUCTASE GLYR1-RELATED"/>
    <property type="match status" value="1"/>
</dbReference>
<sequence length="296" mass="32874">MASKRRNMFYENKKQETTEIVLSIQKLPGSCLMLSVYKINQFLIAQSIDDELDRTSNEVNQVEAIVVEDDDCSITYEDLNASNEDEAFDRLVGSGSSAGSSSGSPKSPPKKDDSASPDESIIIDDDSNESLVEKISKRTLQVKIIKKRLSLLKKPSPYNYDSPKKKVRLFRESSEDSSTRAASFPSQSSSQFDENYTPSTSSQSPSYRKGPGSNLIDRPPNISRPETPPLNLETISQTLKEKNITPSKLKFGFLGLGIMGSGIVKNLLNSGHKVVVWNRTPEKICGNRRMGKKRID</sequence>
<feature type="domain" description="6-phosphogluconate dehydrogenase NADP-binding" evidence="2">
    <location>
        <begin position="250"/>
        <end position="284"/>
    </location>
</feature>
<dbReference type="InterPro" id="IPR006115">
    <property type="entry name" value="6PGDH_NADP-bd"/>
</dbReference>
<dbReference type="InterPro" id="IPR051265">
    <property type="entry name" value="HIBADH-related_NP60_sf"/>
</dbReference>
<dbReference type="Gene3D" id="3.40.50.720">
    <property type="entry name" value="NAD(P)-binding Rossmann-like Domain"/>
    <property type="match status" value="1"/>
</dbReference>
<comment type="caution">
    <text evidence="3">The sequence shown here is derived from an EMBL/GenBank/DDBJ whole genome shotgun (WGS) entry which is preliminary data.</text>
</comment>
<feature type="region of interest" description="Disordered" evidence="1">
    <location>
        <begin position="90"/>
        <end position="125"/>
    </location>
</feature>
<dbReference type="EMBL" id="JBFDAA010000022">
    <property type="protein sequence ID" value="KAL1110436.1"/>
    <property type="molecule type" value="Genomic_DNA"/>
</dbReference>
<dbReference type="Proteomes" id="UP001558652">
    <property type="component" value="Unassembled WGS sequence"/>
</dbReference>
<keyword evidence="4" id="KW-1185">Reference proteome</keyword>
<dbReference type="SUPFAM" id="SSF51735">
    <property type="entry name" value="NAD(P)-binding Rossmann-fold domains"/>
    <property type="match status" value="1"/>
</dbReference>
<evidence type="ECO:0000259" key="2">
    <source>
        <dbReference type="Pfam" id="PF03446"/>
    </source>
</evidence>
<feature type="region of interest" description="Disordered" evidence="1">
    <location>
        <begin position="162"/>
        <end position="230"/>
    </location>
</feature>
<feature type="compositionally biased region" description="Low complexity" evidence="1">
    <location>
        <begin position="93"/>
        <end position="105"/>
    </location>
</feature>
<evidence type="ECO:0000313" key="3">
    <source>
        <dbReference type="EMBL" id="KAL1110436.1"/>
    </source>
</evidence>